<dbReference type="AlphaFoldDB" id="A0A1R2AP03"/>
<dbReference type="GO" id="GO:0030686">
    <property type="term" value="C:90S preribosome"/>
    <property type="evidence" value="ECO:0007669"/>
    <property type="project" value="TreeGrafter"/>
</dbReference>
<evidence type="ECO:0000313" key="5">
    <source>
        <dbReference type="EMBL" id="OMJ66219.1"/>
    </source>
</evidence>
<dbReference type="GO" id="GO:0042274">
    <property type="term" value="P:ribosomal small subunit biogenesis"/>
    <property type="evidence" value="ECO:0007669"/>
    <property type="project" value="TreeGrafter"/>
</dbReference>
<dbReference type="GO" id="GO:0032040">
    <property type="term" value="C:small-subunit processome"/>
    <property type="evidence" value="ECO:0007669"/>
    <property type="project" value="TreeGrafter"/>
</dbReference>
<comment type="caution">
    <text evidence="5">The sequence shown here is derived from an EMBL/GenBank/DDBJ whole genome shotgun (WGS) entry which is preliminary data.</text>
</comment>
<dbReference type="PANTHER" id="PTHR11278">
    <property type="entry name" value="40S RIBOSOMAL PROTEIN S7"/>
    <property type="match status" value="1"/>
</dbReference>
<dbReference type="InterPro" id="IPR000554">
    <property type="entry name" value="Ribosomal_eS7"/>
</dbReference>
<comment type="similarity">
    <text evidence="1 4">Belongs to the eukaryotic ribosomal protein eS7 family.</text>
</comment>
<protein>
    <recommendedName>
        <fullName evidence="4">40S ribosomal protein S7</fullName>
    </recommendedName>
</protein>
<dbReference type="Pfam" id="PF01251">
    <property type="entry name" value="Ribosomal_S7e"/>
    <property type="match status" value="1"/>
</dbReference>
<evidence type="ECO:0000256" key="4">
    <source>
        <dbReference type="RuleBase" id="RU364105"/>
    </source>
</evidence>
<dbReference type="PANTHER" id="PTHR11278:SF0">
    <property type="entry name" value="SMALL RIBOSOMAL SUBUNIT PROTEIN ES7"/>
    <property type="match status" value="1"/>
</dbReference>
<evidence type="ECO:0000256" key="1">
    <source>
        <dbReference type="ARBA" id="ARBA00007820"/>
    </source>
</evidence>
<dbReference type="GO" id="GO:0003735">
    <property type="term" value="F:structural constituent of ribosome"/>
    <property type="evidence" value="ECO:0007669"/>
    <property type="project" value="InterPro"/>
</dbReference>
<evidence type="ECO:0000256" key="2">
    <source>
        <dbReference type="ARBA" id="ARBA00022980"/>
    </source>
</evidence>
<accession>A0A1R2AP03</accession>
<keyword evidence="3 4" id="KW-0687">Ribonucleoprotein</keyword>
<evidence type="ECO:0000313" key="6">
    <source>
        <dbReference type="Proteomes" id="UP000187209"/>
    </source>
</evidence>
<sequence>MSDPLAKFHKKDKKPDEFEYHVAQTIGEIEASSPDLKGELKDIIITGASEFEGKHHGATRQAVIIFFHYRSKNSLKKIHTRLQSELTKRFRKPVVLLLQRTIIPKYFKTKGQQKRPYSRTLTKVHEAILDDLVYPTSILGKRIRMKSDGRRVFKVLLDPNNRDEVQEKLDVISAVYSKLTNKEVVFEFPQNRDFPV</sequence>
<dbReference type="OrthoDB" id="1724687at2759"/>
<evidence type="ECO:0000256" key="3">
    <source>
        <dbReference type="ARBA" id="ARBA00023274"/>
    </source>
</evidence>
<dbReference type="Proteomes" id="UP000187209">
    <property type="component" value="Unassembled WGS sequence"/>
</dbReference>
<keyword evidence="2 4" id="KW-0689">Ribosomal protein</keyword>
<dbReference type="GO" id="GO:0006412">
    <property type="term" value="P:translation"/>
    <property type="evidence" value="ECO:0007669"/>
    <property type="project" value="InterPro"/>
</dbReference>
<dbReference type="EMBL" id="MPUH01001783">
    <property type="protein sequence ID" value="OMJ66219.1"/>
    <property type="molecule type" value="Genomic_DNA"/>
</dbReference>
<dbReference type="GO" id="GO:0022627">
    <property type="term" value="C:cytosolic small ribosomal subunit"/>
    <property type="evidence" value="ECO:0007669"/>
    <property type="project" value="TreeGrafter"/>
</dbReference>
<proteinExistence type="inferred from homology"/>
<keyword evidence="6" id="KW-1185">Reference proteome</keyword>
<organism evidence="5 6">
    <name type="scientific">Stentor coeruleus</name>
    <dbReference type="NCBI Taxonomy" id="5963"/>
    <lineage>
        <taxon>Eukaryota</taxon>
        <taxon>Sar</taxon>
        <taxon>Alveolata</taxon>
        <taxon>Ciliophora</taxon>
        <taxon>Postciliodesmatophora</taxon>
        <taxon>Heterotrichea</taxon>
        <taxon>Heterotrichida</taxon>
        <taxon>Stentoridae</taxon>
        <taxon>Stentor</taxon>
    </lineage>
</organism>
<reference evidence="5 6" key="1">
    <citation type="submission" date="2016-11" db="EMBL/GenBank/DDBJ databases">
        <title>The macronuclear genome of Stentor coeruleus: a giant cell with tiny introns.</title>
        <authorList>
            <person name="Slabodnick M."/>
            <person name="Ruby J.G."/>
            <person name="Reiff S.B."/>
            <person name="Swart E.C."/>
            <person name="Gosai S."/>
            <person name="Prabakaran S."/>
            <person name="Witkowska E."/>
            <person name="Larue G.E."/>
            <person name="Fisher S."/>
            <person name="Freeman R.M."/>
            <person name="Gunawardena J."/>
            <person name="Chu W."/>
            <person name="Stover N.A."/>
            <person name="Gregory B.D."/>
            <person name="Nowacki M."/>
            <person name="Derisi J."/>
            <person name="Roy S.W."/>
            <person name="Marshall W.F."/>
            <person name="Sood P."/>
        </authorList>
    </citation>
    <scope>NUCLEOTIDE SEQUENCE [LARGE SCALE GENOMIC DNA]</scope>
    <source>
        <strain evidence="5">WM001</strain>
    </source>
</reference>
<gene>
    <name evidence="5" type="ORF">SteCoe_37018</name>
</gene>
<dbReference type="GO" id="GO:0006364">
    <property type="term" value="P:rRNA processing"/>
    <property type="evidence" value="ECO:0007669"/>
    <property type="project" value="TreeGrafter"/>
</dbReference>
<name>A0A1R2AP03_9CILI</name>